<evidence type="ECO:0000259" key="3">
    <source>
        <dbReference type="Pfam" id="PF22666"/>
    </source>
</evidence>
<evidence type="ECO:0000256" key="1">
    <source>
        <dbReference type="ARBA" id="ARBA00022801"/>
    </source>
</evidence>
<comment type="caution">
    <text evidence="4">The sequence shown here is derived from an EMBL/GenBank/DDBJ whole genome shotgun (WGS) entry which is preliminary data.</text>
</comment>
<dbReference type="GO" id="GO:0016787">
    <property type="term" value="F:hydrolase activity"/>
    <property type="evidence" value="ECO:0007669"/>
    <property type="project" value="UniProtKB-KW"/>
</dbReference>
<dbReference type="EMBL" id="FNQC01000006">
    <property type="protein sequence ID" value="SDZ14250.1"/>
    <property type="molecule type" value="Genomic_DNA"/>
</dbReference>
<feature type="signal peptide" evidence="2">
    <location>
        <begin position="1"/>
        <end position="26"/>
    </location>
</feature>
<reference evidence="4 5" key="1">
    <citation type="submission" date="2016-10" db="EMBL/GenBank/DDBJ databases">
        <authorList>
            <person name="Varghese N."/>
            <person name="Submissions S."/>
        </authorList>
    </citation>
    <scope>NUCLEOTIDE SEQUENCE [LARGE SCALE GENOMIC DNA]</scope>
    <source>
        <strain evidence="4 5">DSM 17997</strain>
    </source>
</reference>
<dbReference type="Proteomes" id="UP000199663">
    <property type="component" value="Unassembled WGS sequence"/>
</dbReference>
<dbReference type="RefSeq" id="WP_019597405.1">
    <property type="nucleotide sequence ID" value="NZ_FNQC01000006.1"/>
</dbReference>
<evidence type="ECO:0000313" key="4">
    <source>
        <dbReference type="EMBL" id="SDZ14250.1"/>
    </source>
</evidence>
<accession>A0A1H3QLR9</accession>
<protein>
    <submittedName>
        <fullName evidence="4">Glycosyl hydrolases family 2, sugar binding domain</fullName>
    </submittedName>
</protein>
<feature type="domain" description="Beta-mannosidase-like galactose-binding" evidence="3">
    <location>
        <begin position="809"/>
        <end position="899"/>
    </location>
</feature>
<keyword evidence="5" id="KW-1185">Reference proteome</keyword>
<dbReference type="InterPro" id="IPR054593">
    <property type="entry name" value="Beta-mannosidase-like_N2"/>
</dbReference>
<proteinExistence type="predicted"/>
<sequence>MTYKFLKSIAAVTIFPVFFCCHTQSAQEDLPLDQWPEITKEAKPWTRWWWMGNAVDKENIEFLLETYQEAGLGGVEIAPIYGAKGFEDRYLDFLSEEWLTALETTVQKAQQLGMGVDMTQGTGWPFGGPHVSPEFAASRIAIQDYEVGGNPIRIQYKKRDERELDAKLLALLAYGENGSAENITDKIDKNGNLKASFPEKTQIKAVFLAKTGQMVKRAAPGGAGLTLDHYSEAAVDVYLAHFEKAFGEKYPAFRSFYNDSFELYGADFTETFFEEFEKRRGYDLKNHLHELLGNEGTETSIRIKSDYRETLNALLLDNFTKKWTDWAHSKGKLTKNQAHGSPGNLLDLYGTVDIPEAETFGSSYFPIPGLRRDSADIRNVDPDPIMLKFASSAAHLTGKKLVSSETFTWLGEHFKSSFSQMKPEVDQAFLAGVNHIFYHGVTYSPKDVPFPGWLFYASLNLTQHNSLWPHFREFNAYIARTQSVLQLGKADNELLVYWPVYDVWANPKGMLDLITVHGIDEWLHPTAFYQESKALIEKGYSLDFISDDMIANSKAKEGNILPHPDAFPAKALLIPRMEFMSIKTLENILQLANEGATVIFQAKPMDAPGLQTLGNGKNQINEIWAKLDLNDFGTTKTWGKGKVILSNDFSKTLENEGIRREELVDSGLKFIRRSTDTETYYFLVNHSPETVDKKIPLSISAKSLILMDPLTGKIGLAKSDNQGNQTRVRIRLAPGESMVLRATNKPAQKISNWIYATSLTNSFEIPGPWKLAFDPKGGPETPKATEIPKIVPWTTLEDPLASFYSGLGTYSSHFEFHPESGQQHVLVFDTIHESAKVWINDRYAGQVWSLPFRLDIGDHLKSGQNNIRIEVANLMANHIRYLDQQEISWRNYHEINFVNIDYKSFDASDWKVMPSGISGPVKIISLGME</sequence>
<dbReference type="PANTHER" id="PTHR36848">
    <property type="entry name" value="DNA-BINDING PROTEIN (PUTATIVE SECRETED PROTEIN)-RELATED"/>
    <property type="match status" value="1"/>
</dbReference>
<dbReference type="InterPro" id="IPR008979">
    <property type="entry name" value="Galactose-bd-like_sf"/>
</dbReference>
<dbReference type="InterPro" id="IPR053161">
    <property type="entry name" value="Ulvan_degrading_GH"/>
</dbReference>
<dbReference type="NCBIfam" id="NF045579">
    <property type="entry name" value="rhamnoside_JR"/>
    <property type="match status" value="1"/>
</dbReference>
<organism evidence="4 5">
    <name type="scientific">Rhodonellum ikkaensis</name>
    <dbReference type="NCBI Taxonomy" id="336829"/>
    <lineage>
        <taxon>Bacteria</taxon>
        <taxon>Pseudomonadati</taxon>
        <taxon>Bacteroidota</taxon>
        <taxon>Cytophagia</taxon>
        <taxon>Cytophagales</taxon>
        <taxon>Cytophagaceae</taxon>
        <taxon>Rhodonellum</taxon>
    </lineage>
</organism>
<dbReference type="Pfam" id="PF17132">
    <property type="entry name" value="Glyco_hydro_106"/>
    <property type="match status" value="2"/>
</dbReference>
<name>A0A1H3QLR9_9BACT</name>
<dbReference type="PANTHER" id="PTHR36848:SF2">
    <property type="entry name" value="SECRETED PROTEIN"/>
    <property type="match status" value="1"/>
</dbReference>
<evidence type="ECO:0000313" key="5">
    <source>
        <dbReference type="Proteomes" id="UP000199663"/>
    </source>
</evidence>
<keyword evidence="2" id="KW-0732">Signal</keyword>
<gene>
    <name evidence="4" type="ORF">SAMN05444412_106177</name>
</gene>
<evidence type="ECO:0000256" key="2">
    <source>
        <dbReference type="SAM" id="SignalP"/>
    </source>
</evidence>
<feature type="chain" id="PRO_5046529795" evidence="2">
    <location>
        <begin position="27"/>
        <end position="929"/>
    </location>
</feature>
<keyword evidence="1 4" id="KW-0378">Hydrolase</keyword>
<dbReference type="Pfam" id="PF22666">
    <property type="entry name" value="Glyco_hydro_2_N2"/>
    <property type="match status" value="1"/>
</dbReference>
<dbReference type="SUPFAM" id="SSF49785">
    <property type="entry name" value="Galactose-binding domain-like"/>
    <property type="match status" value="1"/>
</dbReference>
<dbReference type="Gene3D" id="2.60.120.260">
    <property type="entry name" value="Galactose-binding domain-like"/>
    <property type="match status" value="1"/>
</dbReference>